<sequence>MEEQKRRKPYKTKPYELGLIAYLSGDVNNAEQLTNYLATKGLKISPRTAVAWMRIEDENGNDWETRRALLWDKLNRKEEDMATLNIAKLRNECSDVLEGVIEDLKSAALTFKTKEGAINSLSVIISIMHKLGSGAKWSNPIYVIQEYTNILKSIPEINRVITRNQNKIDRRIDAMFSDNEARAIDVTPDNQNS</sequence>
<dbReference type="EMBL" id="AKWN02000021">
    <property type="protein sequence ID" value="EMP09525.1"/>
    <property type="molecule type" value="Genomic_DNA"/>
</dbReference>
<accession>M7A6D2</accession>
<evidence type="ECO:0000313" key="2">
    <source>
        <dbReference type="Proteomes" id="UP000012117"/>
    </source>
</evidence>
<dbReference type="Proteomes" id="UP000012117">
    <property type="component" value="Unassembled WGS sequence"/>
</dbReference>
<reference evidence="1 2" key="1">
    <citation type="submission" date="2013-01" db="EMBL/GenBank/DDBJ databases">
        <authorList>
            <person name="Harkins D.M."/>
            <person name="Durkin A.S."/>
            <person name="Brinkac L.M."/>
            <person name="Haft D.H."/>
            <person name="Selengut J.D."/>
            <person name="Sanka R."/>
            <person name="DePew J."/>
            <person name="Purushe J."/>
            <person name="Picardeau M."/>
            <person name="Werts C."/>
            <person name="Goarant C."/>
            <person name="Vinetz J.M."/>
            <person name="Sutton G.G."/>
            <person name="Nierman W.C."/>
            <person name="Fouts D.E."/>
        </authorList>
    </citation>
    <scope>NUCLEOTIDE SEQUENCE [LARGE SCALE GENOMIC DNA]</scope>
    <source>
        <strain evidence="1 2">200701872</strain>
    </source>
</reference>
<dbReference type="BioCyc" id="LINT1193029:G11R4-1115-MONOMER"/>
<protein>
    <submittedName>
        <fullName evidence="1">Uncharacterized protein</fullName>
    </submittedName>
</protein>
<gene>
    <name evidence="1" type="ORF">LEP1GSC124_1574</name>
</gene>
<dbReference type="AlphaFoldDB" id="M7A6D2"/>
<proteinExistence type="predicted"/>
<organism evidence="1 2">
    <name type="scientific">Leptospira interrogans serovar Pyrogenes str. 200701872</name>
    <dbReference type="NCBI Taxonomy" id="1193029"/>
    <lineage>
        <taxon>Bacteria</taxon>
        <taxon>Pseudomonadati</taxon>
        <taxon>Spirochaetota</taxon>
        <taxon>Spirochaetia</taxon>
        <taxon>Leptospirales</taxon>
        <taxon>Leptospiraceae</taxon>
        <taxon>Leptospira</taxon>
    </lineage>
</organism>
<comment type="caution">
    <text evidence="1">The sequence shown here is derived from an EMBL/GenBank/DDBJ whole genome shotgun (WGS) entry which is preliminary data.</text>
</comment>
<name>M7A6D2_LEPIR</name>
<evidence type="ECO:0000313" key="1">
    <source>
        <dbReference type="EMBL" id="EMP09525.1"/>
    </source>
</evidence>